<dbReference type="InterPro" id="IPR038538">
    <property type="entry name" value="MTERF_sf"/>
</dbReference>
<gene>
    <name evidence="4" type="primary">MTERF5_4</name>
    <name evidence="4" type="ORF">CFP56_041735</name>
</gene>
<dbReference type="PANTHER" id="PTHR13068">
    <property type="entry name" value="CGI-12 PROTEIN-RELATED"/>
    <property type="match status" value="1"/>
</dbReference>
<keyword evidence="2" id="KW-0806">Transcription termination</keyword>
<dbReference type="InterPro" id="IPR003690">
    <property type="entry name" value="MTERF"/>
</dbReference>
<proteinExistence type="inferred from homology"/>
<sequence>MLVISFLEGLGIDKETIGRIICRCPEIFATSIEKTIKRKLEFLTSIDVSGAQVPRDTALMVRKFSPLLGYSIDEVLRPKAEFLVNTMEKPITDVVDYPSLKDMLGKYDDDFAANYMGVGSMLVTSPIAKQ</sequence>
<dbReference type="GO" id="GO:0006353">
    <property type="term" value="P:DNA-templated transcription termination"/>
    <property type="evidence" value="ECO:0007669"/>
    <property type="project" value="UniProtKB-KW"/>
</dbReference>
<keyword evidence="3" id="KW-0809">Transit peptide</keyword>
<evidence type="ECO:0000256" key="3">
    <source>
        <dbReference type="ARBA" id="ARBA00022946"/>
    </source>
</evidence>
<keyword evidence="2" id="KW-0804">Transcription</keyword>
<organism evidence="4 5">
    <name type="scientific">Quercus suber</name>
    <name type="common">Cork oak</name>
    <dbReference type="NCBI Taxonomy" id="58331"/>
    <lineage>
        <taxon>Eukaryota</taxon>
        <taxon>Viridiplantae</taxon>
        <taxon>Streptophyta</taxon>
        <taxon>Embryophyta</taxon>
        <taxon>Tracheophyta</taxon>
        <taxon>Spermatophyta</taxon>
        <taxon>Magnoliopsida</taxon>
        <taxon>eudicotyledons</taxon>
        <taxon>Gunneridae</taxon>
        <taxon>Pentapetalae</taxon>
        <taxon>rosids</taxon>
        <taxon>fabids</taxon>
        <taxon>Fagales</taxon>
        <taxon>Fagaceae</taxon>
        <taxon>Quercus</taxon>
    </lineage>
</organism>
<evidence type="ECO:0000313" key="4">
    <source>
        <dbReference type="EMBL" id="KAK7851506.1"/>
    </source>
</evidence>
<dbReference type="Pfam" id="PF02536">
    <property type="entry name" value="mTERF"/>
    <property type="match status" value="1"/>
</dbReference>
<evidence type="ECO:0000256" key="2">
    <source>
        <dbReference type="ARBA" id="ARBA00022472"/>
    </source>
</evidence>
<dbReference type="SMART" id="SM00733">
    <property type="entry name" value="Mterf"/>
    <property type="match status" value="2"/>
</dbReference>
<comment type="caution">
    <text evidence="4">The sequence shown here is derived from an EMBL/GenBank/DDBJ whole genome shotgun (WGS) entry which is preliminary data.</text>
</comment>
<name>A0AAW0LKA6_QUESU</name>
<keyword evidence="5" id="KW-1185">Reference proteome</keyword>
<protein>
    <submittedName>
        <fullName evidence="4">Transcription termination factor mterf5</fullName>
    </submittedName>
</protein>
<evidence type="ECO:0000313" key="5">
    <source>
        <dbReference type="Proteomes" id="UP000237347"/>
    </source>
</evidence>
<dbReference type="AlphaFoldDB" id="A0AAW0LKA6"/>
<keyword evidence="2" id="KW-0805">Transcription regulation</keyword>
<reference evidence="4 5" key="1">
    <citation type="journal article" date="2018" name="Sci. Data">
        <title>The draft genome sequence of cork oak.</title>
        <authorList>
            <person name="Ramos A.M."/>
            <person name="Usie A."/>
            <person name="Barbosa P."/>
            <person name="Barros P.M."/>
            <person name="Capote T."/>
            <person name="Chaves I."/>
            <person name="Simoes F."/>
            <person name="Abreu I."/>
            <person name="Carrasquinho I."/>
            <person name="Faro C."/>
            <person name="Guimaraes J.B."/>
            <person name="Mendonca D."/>
            <person name="Nobrega F."/>
            <person name="Rodrigues L."/>
            <person name="Saibo N.J.M."/>
            <person name="Varela M.C."/>
            <person name="Egas C."/>
            <person name="Matos J."/>
            <person name="Miguel C.M."/>
            <person name="Oliveira M.M."/>
            <person name="Ricardo C.P."/>
            <person name="Goncalves S."/>
        </authorList>
    </citation>
    <scope>NUCLEOTIDE SEQUENCE [LARGE SCALE GENOMIC DNA]</scope>
    <source>
        <strain evidence="5">cv. HL8</strain>
    </source>
</reference>
<dbReference type="GO" id="GO:0003676">
    <property type="term" value="F:nucleic acid binding"/>
    <property type="evidence" value="ECO:0007669"/>
    <property type="project" value="InterPro"/>
</dbReference>
<dbReference type="Proteomes" id="UP000237347">
    <property type="component" value="Unassembled WGS sequence"/>
</dbReference>
<accession>A0AAW0LKA6</accession>
<evidence type="ECO:0000256" key="1">
    <source>
        <dbReference type="ARBA" id="ARBA00007692"/>
    </source>
</evidence>
<dbReference type="Gene3D" id="1.25.70.10">
    <property type="entry name" value="Transcription termination factor 3, mitochondrial"/>
    <property type="match status" value="2"/>
</dbReference>
<dbReference type="PANTHER" id="PTHR13068:SF173">
    <property type="entry name" value="EMB|CAB62602.1"/>
    <property type="match status" value="1"/>
</dbReference>
<comment type="similarity">
    <text evidence="1">Belongs to the mTERF family.</text>
</comment>
<dbReference type="EMBL" id="PKMF04000086">
    <property type="protein sequence ID" value="KAK7851506.1"/>
    <property type="molecule type" value="Genomic_DNA"/>
</dbReference>